<organism evidence="2 3">
    <name type="scientific">Bombella saccharophila</name>
    <dbReference type="NCBI Taxonomy" id="2967338"/>
    <lineage>
        <taxon>Bacteria</taxon>
        <taxon>Pseudomonadati</taxon>
        <taxon>Pseudomonadota</taxon>
        <taxon>Alphaproteobacteria</taxon>
        <taxon>Acetobacterales</taxon>
        <taxon>Acetobacteraceae</taxon>
        <taxon>Bombella</taxon>
    </lineage>
</organism>
<evidence type="ECO:0000256" key="1">
    <source>
        <dbReference type="SAM" id="SignalP"/>
    </source>
</evidence>
<dbReference type="Gene3D" id="1.25.40.10">
    <property type="entry name" value="Tetratricopeptide repeat domain"/>
    <property type="match status" value="1"/>
</dbReference>
<sequence>MMCCVLHALPPYKGGKPLAFWLGAFFCFTTTPLAYAAAPTHPTPAASAPPKAHSLSLKEKITQTEQALATEQDDQKAQALMKKAETLRLYTVQNSGRLLLSEAQEAIQKGHTDEAERALSAALTLQPDNAFLRRQRAAIRFIGNDLTGTVEDLQVALVHDPGDAQSWDLLARTQEHLHHPHQALHAYTEALTHAPLLPNGQKRYQQLEQRANGTPD</sequence>
<keyword evidence="3" id="KW-1185">Reference proteome</keyword>
<dbReference type="RefSeq" id="WP_266106737.1">
    <property type="nucleotide sequence ID" value="NZ_JANIDW010000002.1"/>
</dbReference>
<feature type="chain" id="PRO_5045053217" description="Tetratricopeptide repeat protein" evidence="1">
    <location>
        <begin position="37"/>
        <end position="216"/>
    </location>
</feature>
<evidence type="ECO:0008006" key="4">
    <source>
        <dbReference type="Google" id="ProtNLM"/>
    </source>
</evidence>
<dbReference type="SMART" id="SM00028">
    <property type="entry name" value="TPR"/>
    <property type="match status" value="3"/>
</dbReference>
<dbReference type="SUPFAM" id="SSF48452">
    <property type="entry name" value="TPR-like"/>
    <property type="match status" value="1"/>
</dbReference>
<keyword evidence="1" id="KW-0732">Signal</keyword>
<reference evidence="2 3" key="1">
    <citation type="submission" date="2022-07" db="EMBL/GenBank/DDBJ databases">
        <title>Bombella genomes.</title>
        <authorList>
            <person name="Harer L."/>
            <person name="Styblova S."/>
            <person name="Ehrmann M."/>
        </authorList>
    </citation>
    <scope>NUCLEOTIDE SEQUENCE [LARGE SCALE GENOMIC DNA]</scope>
    <source>
        <strain evidence="2 3">TMW 2.2558</strain>
    </source>
</reference>
<evidence type="ECO:0000313" key="3">
    <source>
        <dbReference type="Proteomes" id="UP001165648"/>
    </source>
</evidence>
<name>A0ABT3W7A9_9PROT</name>
<accession>A0ABT3W7A9</accession>
<dbReference type="InterPro" id="IPR011990">
    <property type="entry name" value="TPR-like_helical_dom_sf"/>
</dbReference>
<dbReference type="Proteomes" id="UP001165648">
    <property type="component" value="Unassembled WGS sequence"/>
</dbReference>
<comment type="caution">
    <text evidence="2">The sequence shown here is derived from an EMBL/GenBank/DDBJ whole genome shotgun (WGS) entry which is preliminary data.</text>
</comment>
<dbReference type="EMBL" id="JANIDW010000002">
    <property type="protein sequence ID" value="MCX5614678.1"/>
    <property type="molecule type" value="Genomic_DNA"/>
</dbReference>
<gene>
    <name evidence="2" type="ORF">NQF64_05400</name>
</gene>
<protein>
    <recommendedName>
        <fullName evidence="4">Tetratricopeptide repeat protein</fullName>
    </recommendedName>
</protein>
<evidence type="ECO:0000313" key="2">
    <source>
        <dbReference type="EMBL" id="MCX5614678.1"/>
    </source>
</evidence>
<feature type="signal peptide" evidence="1">
    <location>
        <begin position="1"/>
        <end position="36"/>
    </location>
</feature>
<proteinExistence type="predicted"/>
<dbReference type="InterPro" id="IPR019734">
    <property type="entry name" value="TPR_rpt"/>
</dbReference>